<accession>A0AAV2T8R4</accession>
<proteinExistence type="predicted"/>
<gene>
    <name evidence="2" type="ORF">CDAUBV1_LOCUS7045</name>
</gene>
<dbReference type="Proteomes" id="UP001497525">
    <property type="component" value="Unassembled WGS sequence"/>
</dbReference>
<keyword evidence="1" id="KW-1133">Transmembrane helix</keyword>
<protein>
    <submittedName>
        <fullName evidence="2">Uncharacterized protein</fullName>
    </submittedName>
</protein>
<reference evidence="2" key="1">
    <citation type="submission" date="2024-06" db="EMBL/GenBank/DDBJ databases">
        <authorList>
            <person name="Liu X."/>
            <person name="Lenzi L."/>
            <person name="Haldenby T S."/>
            <person name="Uol C."/>
        </authorList>
    </citation>
    <scope>NUCLEOTIDE SEQUENCE</scope>
</reference>
<organism evidence="2 3">
    <name type="scientific">Calicophoron daubneyi</name>
    <name type="common">Rumen fluke</name>
    <name type="synonym">Paramphistomum daubneyi</name>
    <dbReference type="NCBI Taxonomy" id="300641"/>
    <lineage>
        <taxon>Eukaryota</taxon>
        <taxon>Metazoa</taxon>
        <taxon>Spiralia</taxon>
        <taxon>Lophotrochozoa</taxon>
        <taxon>Platyhelminthes</taxon>
        <taxon>Trematoda</taxon>
        <taxon>Digenea</taxon>
        <taxon>Plagiorchiida</taxon>
        <taxon>Pronocephalata</taxon>
        <taxon>Paramphistomoidea</taxon>
        <taxon>Paramphistomidae</taxon>
        <taxon>Calicophoron</taxon>
    </lineage>
</organism>
<comment type="caution">
    <text evidence="2">The sequence shown here is derived from an EMBL/GenBank/DDBJ whole genome shotgun (WGS) entry which is preliminary data.</text>
</comment>
<name>A0AAV2T8R4_CALDB</name>
<evidence type="ECO:0000256" key="1">
    <source>
        <dbReference type="SAM" id="Phobius"/>
    </source>
</evidence>
<keyword evidence="1" id="KW-0472">Membrane</keyword>
<feature type="transmembrane region" description="Helical" evidence="1">
    <location>
        <begin position="12"/>
        <end position="37"/>
    </location>
</feature>
<sequence>MDLIFLVLSGNVCGPFLFLSCPFSSVLLPFLTLRWLIYFQWYYSLLPELFTCARLITSLLHDSAFVLNKSPHNPFFSSVTSFSSLLALTILQRRTLCTYSFPAH</sequence>
<dbReference type="EMBL" id="CAXLJL010000157">
    <property type="protein sequence ID" value="CAL5133808.1"/>
    <property type="molecule type" value="Genomic_DNA"/>
</dbReference>
<evidence type="ECO:0000313" key="2">
    <source>
        <dbReference type="EMBL" id="CAL5133808.1"/>
    </source>
</evidence>
<keyword evidence="1" id="KW-0812">Transmembrane</keyword>
<dbReference type="AlphaFoldDB" id="A0AAV2T8R4"/>
<evidence type="ECO:0000313" key="3">
    <source>
        <dbReference type="Proteomes" id="UP001497525"/>
    </source>
</evidence>